<evidence type="ECO:0000256" key="8">
    <source>
        <dbReference type="SAM" id="Coils"/>
    </source>
</evidence>
<dbReference type="VEuPathDB" id="TriTrypDB:TcIL3000_4_2640"/>
<dbReference type="PANTHER" id="PTHR47969:SF15">
    <property type="entry name" value="CHROMOSOME-ASSOCIATED KINESIN KIF4A-RELATED"/>
    <property type="match status" value="1"/>
</dbReference>
<evidence type="ECO:0000256" key="9">
    <source>
        <dbReference type="SAM" id="MobiDB-lite"/>
    </source>
</evidence>
<gene>
    <name evidence="11" type="ORF">TCIL3000_4_2640</name>
</gene>
<evidence type="ECO:0000256" key="6">
    <source>
        <dbReference type="PROSITE-ProRule" id="PRU00283"/>
    </source>
</evidence>
<reference evidence="11" key="1">
    <citation type="journal article" date="2012" name="Proc. Natl. Acad. Sci. U.S.A.">
        <title>Antigenic diversity is generated by distinct evolutionary mechanisms in African trypanosome species.</title>
        <authorList>
            <person name="Jackson A.P."/>
            <person name="Berry A."/>
            <person name="Aslett M."/>
            <person name="Allison H.C."/>
            <person name="Burton P."/>
            <person name="Vavrova-Anderson J."/>
            <person name="Brown R."/>
            <person name="Browne H."/>
            <person name="Corton N."/>
            <person name="Hauser H."/>
            <person name="Gamble J."/>
            <person name="Gilderthorp R."/>
            <person name="Marcello L."/>
            <person name="McQuillan J."/>
            <person name="Otto T.D."/>
            <person name="Quail M.A."/>
            <person name="Sanders M.J."/>
            <person name="van Tonder A."/>
            <person name="Ginger M.L."/>
            <person name="Field M.C."/>
            <person name="Barry J.D."/>
            <person name="Hertz-Fowler C."/>
            <person name="Berriman M."/>
        </authorList>
    </citation>
    <scope>NUCLEOTIDE SEQUENCE</scope>
    <source>
        <strain evidence="11">IL3000</strain>
    </source>
</reference>
<dbReference type="SMART" id="SM00129">
    <property type="entry name" value="KISc"/>
    <property type="match status" value="1"/>
</dbReference>
<evidence type="ECO:0000313" key="11">
    <source>
        <dbReference type="EMBL" id="CCC90173.1"/>
    </source>
</evidence>
<feature type="domain" description="Kinesin motor" evidence="10">
    <location>
        <begin position="10"/>
        <end position="369"/>
    </location>
</feature>
<evidence type="ECO:0000259" key="10">
    <source>
        <dbReference type="PROSITE" id="PS50067"/>
    </source>
</evidence>
<organism evidence="11">
    <name type="scientific">Trypanosoma congolense (strain IL3000)</name>
    <dbReference type="NCBI Taxonomy" id="1068625"/>
    <lineage>
        <taxon>Eukaryota</taxon>
        <taxon>Discoba</taxon>
        <taxon>Euglenozoa</taxon>
        <taxon>Kinetoplastea</taxon>
        <taxon>Metakinetoplastina</taxon>
        <taxon>Trypanosomatida</taxon>
        <taxon>Trypanosomatidae</taxon>
        <taxon>Trypanosoma</taxon>
        <taxon>Nannomonas</taxon>
    </lineage>
</organism>
<dbReference type="InterPro" id="IPR036961">
    <property type="entry name" value="Kinesin_motor_dom_sf"/>
</dbReference>
<dbReference type="InterPro" id="IPR001752">
    <property type="entry name" value="Kinesin_motor_dom"/>
</dbReference>
<dbReference type="AlphaFoldDB" id="G0ULB8"/>
<feature type="compositionally biased region" description="Polar residues" evidence="9">
    <location>
        <begin position="523"/>
        <end position="536"/>
    </location>
</feature>
<dbReference type="GO" id="GO:0003777">
    <property type="term" value="F:microtubule motor activity"/>
    <property type="evidence" value="ECO:0007669"/>
    <property type="project" value="InterPro"/>
</dbReference>
<comment type="similarity">
    <text evidence="6 7">Belongs to the TRAFAC class myosin-kinesin ATPase superfamily. Kinesin family.</text>
</comment>
<dbReference type="GO" id="GO:0007052">
    <property type="term" value="P:mitotic spindle organization"/>
    <property type="evidence" value="ECO:0007669"/>
    <property type="project" value="TreeGrafter"/>
</dbReference>
<dbReference type="FunFam" id="3.40.850.10:FF:000195">
    <property type="entry name" value="Kinesin-like protein"/>
    <property type="match status" value="1"/>
</dbReference>
<feature type="binding site" evidence="6">
    <location>
        <begin position="92"/>
        <end position="99"/>
    </location>
    <ligand>
        <name>ATP</name>
        <dbReference type="ChEBI" id="CHEBI:30616"/>
    </ligand>
</feature>
<sequence length="803" mass="89291">MTKSAFESTAVRVVARCRPLLPSEASHATSRVHVDAEGGKITVAERRLDVARCFSFDRVFPQETQQHDILEDVSPLVGHVLDGFCATIFAYGQTGSGKTHTVEGYEYFRNSKGALKINQDTDPRKHGIIPRLIQLIFDSTREKKHADANAGFRLKCSYYQIYNERVTDLLNPSSALATNTGLKVRWRRDDSFSVENLYICECDSPDKMRRVFLSGAKAKEMDSHLMNQQSSRSHSIFTIHVERSDSEFPEKCVQSQLIVVDLAGSERLTLLEANPSSKLTKESIDINASLFALGKVITTLSQRSKQNNKSNDVSNQAHVPYRDSKLTMLLKHALGGNSLTTMLACISPSDNHVEETLSTLSFASIARSIKNIPYVTQDPMARMVNNLKTELGTVKEELLYYQNLVGSKLLEEGHTLPGRLGGEDGSPSKNVDERVNELSDKLLQACESLQKLMTINRQLREAFDSVKEQNANLERREMELNAENIALRERLEMLESVVLKDDFVSSSRSTPLLVEPFSKDSGALQSSSLGSFMNDSNRPKSCHAPTRPQSNHCPPLPRAHTSAITGQRTTEMSVDESSESVSGNQQNLRPMTEPVVSAASANPAPQGRAVEQSTRREHSLSQKGERFMKGIEEYARCYYHPSSTMNYAQYYGKARRLVNVNHGVVSTSDDINKTLRQIPRSIASTVPASVKATPQFGMLHFGGKPEDVGDLEERRRQREQKRLALIAQQDALRGDVVRAFNGISERKEILRLGRGPPGAGVEVAAEITERQMPTPPSAAISSADSMSRLRTYLEQEIGMRLDC</sequence>
<feature type="region of interest" description="Disordered" evidence="9">
    <location>
        <begin position="518"/>
        <end position="622"/>
    </location>
</feature>
<keyword evidence="7" id="KW-0493">Microtubule</keyword>
<keyword evidence="4 6" id="KW-0067">ATP-binding</keyword>
<dbReference type="PROSITE" id="PS50067">
    <property type="entry name" value="KINESIN_MOTOR_2"/>
    <property type="match status" value="1"/>
</dbReference>
<dbReference type="CDD" id="cd00106">
    <property type="entry name" value="KISc"/>
    <property type="match status" value="1"/>
</dbReference>
<comment type="subcellular location">
    <subcellularLocation>
        <location evidence="1">Cytoplasm</location>
    </subcellularLocation>
</comment>
<feature type="compositionally biased region" description="Polar residues" evidence="9">
    <location>
        <begin position="562"/>
        <end position="572"/>
    </location>
</feature>
<evidence type="ECO:0000256" key="1">
    <source>
        <dbReference type="ARBA" id="ARBA00004496"/>
    </source>
</evidence>
<dbReference type="GO" id="GO:0005874">
    <property type="term" value="C:microtubule"/>
    <property type="evidence" value="ECO:0007669"/>
    <property type="project" value="UniProtKB-KW"/>
</dbReference>
<feature type="compositionally biased region" description="Low complexity" evidence="9">
    <location>
        <begin position="594"/>
        <end position="605"/>
    </location>
</feature>
<dbReference type="PRINTS" id="PR00380">
    <property type="entry name" value="KINESINHEAVY"/>
</dbReference>
<feature type="coiled-coil region" evidence="8">
    <location>
        <begin position="449"/>
        <end position="497"/>
    </location>
</feature>
<dbReference type="Pfam" id="PF00225">
    <property type="entry name" value="Kinesin"/>
    <property type="match status" value="1"/>
</dbReference>
<dbReference type="GO" id="GO:0008017">
    <property type="term" value="F:microtubule binding"/>
    <property type="evidence" value="ECO:0007669"/>
    <property type="project" value="InterPro"/>
</dbReference>
<evidence type="ECO:0000256" key="2">
    <source>
        <dbReference type="ARBA" id="ARBA00022490"/>
    </source>
</evidence>
<dbReference type="PROSITE" id="PS00411">
    <property type="entry name" value="KINESIN_MOTOR_1"/>
    <property type="match status" value="1"/>
</dbReference>
<keyword evidence="5 8" id="KW-0175">Coiled coil</keyword>
<dbReference type="Gene3D" id="3.40.850.10">
    <property type="entry name" value="Kinesin motor domain"/>
    <property type="match status" value="1"/>
</dbReference>
<accession>G0ULB8</accession>
<dbReference type="InterPro" id="IPR027417">
    <property type="entry name" value="P-loop_NTPase"/>
</dbReference>
<dbReference type="GO" id="GO:0051231">
    <property type="term" value="P:spindle elongation"/>
    <property type="evidence" value="ECO:0007669"/>
    <property type="project" value="TreeGrafter"/>
</dbReference>
<name>G0ULB8_TRYCI</name>
<protein>
    <recommendedName>
        <fullName evidence="7">Kinesin-like protein</fullName>
    </recommendedName>
</protein>
<keyword evidence="2" id="KW-0963">Cytoplasm</keyword>
<dbReference type="GO" id="GO:0007018">
    <property type="term" value="P:microtubule-based movement"/>
    <property type="evidence" value="ECO:0007669"/>
    <property type="project" value="InterPro"/>
</dbReference>
<dbReference type="GO" id="GO:0005524">
    <property type="term" value="F:ATP binding"/>
    <property type="evidence" value="ECO:0007669"/>
    <property type="project" value="UniProtKB-UniRule"/>
</dbReference>
<keyword evidence="6 7" id="KW-0505">Motor protein</keyword>
<dbReference type="EMBL" id="HE575317">
    <property type="protein sequence ID" value="CCC90173.1"/>
    <property type="molecule type" value="Genomic_DNA"/>
</dbReference>
<dbReference type="InterPro" id="IPR027640">
    <property type="entry name" value="Kinesin-like_fam"/>
</dbReference>
<proteinExistence type="inferred from homology"/>
<dbReference type="PANTHER" id="PTHR47969">
    <property type="entry name" value="CHROMOSOME-ASSOCIATED KINESIN KIF4A-RELATED"/>
    <property type="match status" value="1"/>
</dbReference>
<evidence type="ECO:0000256" key="4">
    <source>
        <dbReference type="ARBA" id="ARBA00022840"/>
    </source>
</evidence>
<dbReference type="InterPro" id="IPR019821">
    <property type="entry name" value="Kinesin_motor_CS"/>
</dbReference>
<evidence type="ECO:0000256" key="7">
    <source>
        <dbReference type="RuleBase" id="RU000394"/>
    </source>
</evidence>
<keyword evidence="3 6" id="KW-0547">Nucleotide-binding</keyword>
<dbReference type="SUPFAM" id="SSF52540">
    <property type="entry name" value="P-loop containing nucleoside triphosphate hydrolases"/>
    <property type="match status" value="1"/>
</dbReference>
<dbReference type="GO" id="GO:0005737">
    <property type="term" value="C:cytoplasm"/>
    <property type="evidence" value="ECO:0007669"/>
    <property type="project" value="UniProtKB-SubCell"/>
</dbReference>
<feature type="compositionally biased region" description="Basic and acidic residues" evidence="9">
    <location>
        <begin position="613"/>
        <end position="622"/>
    </location>
</feature>
<evidence type="ECO:0000256" key="3">
    <source>
        <dbReference type="ARBA" id="ARBA00022741"/>
    </source>
</evidence>
<dbReference type="GO" id="GO:0005875">
    <property type="term" value="C:microtubule associated complex"/>
    <property type="evidence" value="ECO:0007669"/>
    <property type="project" value="TreeGrafter"/>
</dbReference>
<evidence type="ECO:0000256" key="5">
    <source>
        <dbReference type="ARBA" id="ARBA00023054"/>
    </source>
</evidence>